<feature type="signal peptide" evidence="2">
    <location>
        <begin position="1"/>
        <end position="21"/>
    </location>
</feature>
<feature type="domain" description="Transglutaminase-like" evidence="3">
    <location>
        <begin position="49"/>
        <end position="115"/>
    </location>
</feature>
<keyword evidence="5" id="KW-1185">Reference proteome</keyword>
<dbReference type="EMBL" id="JACYFG010000051">
    <property type="protein sequence ID" value="MBD5781666.1"/>
    <property type="molecule type" value="Genomic_DNA"/>
</dbReference>
<feature type="repeat" description="TPR" evidence="1">
    <location>
        <begin position="172"/>
        <end position="205"/>
    </location>
</feature>
<reference evidence="4" key="1">
    <citation type="submission" date="2020-09" db="EMBL/GenBank/DDBJ databases">
        <title>Pelagicoccus enzymogenes sp. nov. with an EPS production, isolated from marine sediment.</title>
        <authorList>
            <person name="Feng X."/>
        </authorList>
    </citation>
    <scope>NUCLEOTIDE SEQUENCE</scope>
    <source>
        <strain evidence="4">NFK12</strain>
    </source>
</reference>
<dbReference type="SMART" id="SM00028">
    <property type="entry name" value="TPR"/>
    <property type="match status" value="4"/>
</dbReference>
<dbReference type="Gene3D" id="3.10.620.30">
    <property type="match status" value="1"/>
</dbReference>
<dbReference type="Proteomes" id="UP000622317">
    <property type="component" value="Unassembled WGS sequence"/>
</dbReference>
<dbReference type="PROSITE" id="PS50005">
    <property type="entry name" value="TPR"/>
    <property type="match status" value="1"/>
</dbReference>
<keyword evidence="2" id="KW-0732">Signal</keyword>
<evidence type="ECO:0000256" key="2">
    <source>
        <dbReference type="SAM" id="SignalP"/>
    </source>
</evidence>
<evidence type="ECO:0000259" key="3">
    <source>
        <dbReference type="Pfam" id="PF01841"/>
    </source>
</evidence>
<dbReference type="InterPro" id="IPR019734">
    <property type="entry name" value="TPR_rpt"/>
</dbReference>
<sequence>MKLRSTLTLLASLALPLLAIAQAPPSQLAAPSLEATEEMKVFLTQNNIHSGQSPLLKMQRILDALYADDNAFTYSASETLNAEQAFQERRGNCVSFAMLFVTLAREVGLEARFNQIDYSPTWEEINGIFIETSHINAIVTVGGNQYVVEGLPEYAEVASRSRNPVSDQRVLSHYYNNSGLLALARDNIESAKAFIDRAIEIDPSNSIAWQNLGLYHFRQGNRKDGETARLNAANRSSQSASVCYLLSQYYEQTGDHAKAERFAKLGAKRSKKNPFFHYKQSRDALAAGDLKKSIKHLEKALQLLPQYTRFQLELANLKADLASEDSLARR</sequence>
<keyword evidence="1" id="KW-0802">TPR repeat</keyword>
<dbReference type="Gene3D" id="1.25.40.10">
    <property type="entry name" value="Tetratricopeptide repeat domain"/>
    <property type="match status" value="1"/>
</dbReference>
<gene>
    <name evidence="4" type="ORF">IEN85_19355</name>
</gene>
<dbReference type="InterPro" id="IPR011990">
    <property type="entry name" value="TPR-like_helical_dom_sf"/>
</dbReference>
<proteinExistence type="predicted"/>
<dbReference type="AlphaFoldDB" id="A0A927IIV9"/>
<dbReference type="SUPFAM" id="SSF48452">
    <property type="entry name" value="TPR-like"/>
    <property type="match status" value="1"/>
</dbReference>
<dbReference type="Pfam" id="PF01841">
    <property type="entry name" value="Transglut_core"/>
    <property type="match status" value="1"/>
</dbReference>
<evidence type="ECO:0000313" key="5">
    <source>
        <dbReference type="Proteomes" id="UP000622317"/>
    </source>
</evidence>
<evidence type="ECO:0000256" key="1">
    <source>
        <dbReference type="PROSITE-ProRule" id="PRU00339"/>
    </source>
</evidence>
<dbReference type="Pfam" id="PF13181">
    <property type="entry name" value="TPR_8"/>
    <property type="match status" value="2"/>
</dbReference>
<name>A0A927IIV9_9BACT</name>
<dbReference type="RefSeq" id="WP_191618750.1">
    <property type="nucleotide sequence ID" value="NZ_JACYFG010000051.1"/>
</dbReference>
<comment type="caution">
    <text evidence="4">The sequence shown here is derived from an EMBL/GenBank/DDBJ whole genome shotgun (WGS) entry which is preliminary data.</text>
</comment>
<dbReference type="InterPro" id="IPR038765">
    <property type="entry name" value="Papain-like_cys_pep_sf"/>
</dbReference>
<dbReference type="InterPro" id="IPR002931">
    <property type="entry name" value="Transglutaminase-like"/>
</dbReference>
<evidence type="ECO:0000313" key="4">
    <source>
        <dbReference type="EMBL" id="MBD5781666.1"/>
    </source>
</evidence>
<accession>A0A927IIV9</accession>
<dbReference type="SUPFAM" id="SSF54001">
    <property type="entry name" value="Cysteine proteinases"/>
    <property type="match status" value="1"/>
</dbReference>
<feature type="chain" id="PRO_5036998780" evidence="2">
    <location>
        <begin position="22"/>
        <end position="330"/>
    </location>
</feature>
<organism evidence="4 5">
    <name type="scientific">Pelagicoccus enzymogenes</name>
    <dbReference type="NCBI Taxonomy" id="2773457"/>
    <lineage>
        <taxon>Bacteria</taxon>
        <taxon>Pseudomonadati</taxon>
        <taxon>Verrucomicrobiota</taxon>
        <taxon>Opitutia</taxon>
        <taxon>Puniceicoccales</taxon>
        <taxon>Pelagicoccaceae</taxon>
        <taxon>Pelagicoccus</taxon>
    </lineage>
</organism>
<protein>
    <submittedName>
        <fullName evidence="4">Tetratricopeptide repeat protein</fullName>
    </submittedName>
</protein>